<comment type="caution">
    <text evidence="25">The sequence shown here is derived from an EMBL/GenBank/DDBJ whole genome shotgun (WGS) entry which is preliminary data.</text>
</comment>
<keyword evidence="13" id="KW-0418">Kinase</keyword>
<gene>
    <name evidence="25" type="primary">ga02392</name>
    <name evidence="25" type="ORF">PR202_ga02392</name>
</gene>
<evidence type="ECO:0000256" key="9">
    <source>
        <dbReference type="ARBA" id="ARBA00022640"/>
    </source>
</evidence>
<feature type="region of interest" description="Disordered" evidence="23">
    <location>
        <begin position="1"/>
        <end position="49"/>
    </location>
</feature>
<dbReference type="PROSITE" id="PS00567">
    <property type="entry name" value="PHOSPHORIBULOKINASE"/>
    <property type="match status" value="1"/>
</dbReference>
<evidence type="ECO:0000256" key="7">
    <source>
        <dbReference type="ARBA" id="ARBA00022531"/>
    </source>
</evidence>
<evidence type="ECO:0000256" key="16">
    <source>
        <dbReference type="ARBA" id="ARBA00022989"/>
    </source>
</evidence>
<dbReference type="GO" id="GO:0005524">
    <property type="term" value="F:ATP binding"/>
    <property type="evidence" value="ECO:0007669"/>
    <property type="project" value="UniProtKB-KW"/>
</dbReference>
<dbReference type="NCBIfam" id="NF005655">
    <property type="entry name" value="PRK07429.1"/>
    <property type="match status" value="1"/>
</dbReference>
<keyword evidence="17 22" id="KW-0472">Membrane</keyword>
<evidence type="ECO:0000256" key="18">
    <source>
        <dbReference type="ARBA" id="ARBA00023157"/>
    </source>
</evidence>
<evidence type="ECO:0000313" key="25">
    <source>
        <dbReference type="EMBL" id="GJM86525.1"/>
    </source>
</evidence>
<evidence type="ECO:0000256" key="12">
    <source>
        <dbReference type="ARBA" id="ARBA00022741"/>
    </source>
</evidence>
<evidence type="ECO:0000256" key="22">
    <source>
        <dbReference type="RuleBase" id="RU363122"/>
    </source>
</evidence>
<evidence type="ECO:0000256" key="4">
    <source>
        <dbReference type="ARBA" id="ARBA00009719"/>
    </source>
</evidence>
<dbReference type="Pfam" id="PF00485">
    <property type="entry name" value="PRK"/>
    <property type="match status" value="1"/>
</dbReference>
<comment type="subcellular location">
    <subcellularLocation>
        <location evidence="22">Cell membrane</location>
        <topology evidence="22">Multi-pass membrane protein</topology>
    </subcellularLocation>
    <subcellularLocation>
        <location evidence="22">Cytoplasmic vesicle</location>
        <location evidence="22">Secretory vesicle membrane</location>
        <topology evidence="22">Multi-pass membrane protein</topology>
    </subcellularLocation>
    <subcellularLocation>
        <location evidence="2">Plastid</location>
        <location evidence="2">Chloroplast</location>
    </subcellularLocation>
</comment>
<dbReference type="FunFam" id="3.40.50.300:FF:000619">
    <property type="entry name" value="Phosphoribulokinase"/>
    <property type="match status" value="1"/>
</dbReference>
<dbReference type="AlphaFoldDB" id="A0AAV5BLI9"/>
<keyword evidence="7" id="KW-0602">Photosynthesis</keyword>
<feature type="domain" description="Phosphoribulokinase/uridine kinase" evidence="24">
    <location>
        <begin position="329"/>
        <end position="527"/>
    </location>
</feature>
<reference evidence="25" key="1">
    <citation type="journal article" date="2018" name="DNA Res.">
        <title>Multiple hybrid de novo genome assembly of finger millet, an orphan allotetraploid crop.</title>
        <authorList>
            <person name="Hatakeyama M."/>
            <person name="Aluri S."/>
            <person name="Balachadran M.T."/>
            <person name="Sivarajan S.R."/>
            <person name="Patrignani A."/>
            <person name="Gruter S."/>
            <person name="Poveda L."/>
            <person name="Shimizu-Inatsugi R."/>
            <person name="Baeten J."/>
            <person name="Francoijs K.J."/>
            <person name="Nataraja K.N."/>
            <person name="Reddy Y.A.N."/>
            <person name="Phadnis S."/>
            <person name="Ravikumar R.L."/>
            <person name="Schlapbach R."/>
            <person name="Sreeman S.M."/>
            <person name="Shimizu K.K."/>
        </authorList>
    </citation>
    <scope>NUCLEOTIDE SEQUENCE</scope>
</reference>
<dbReference type="Pfam" id="PF04144">
    <property type="entry name" value="SCAMP"/>
    <property type="match status" value="1"/>
</dbReference>
<evidence type="ECO:0000256" key="19">
    <source>
        <dbReference type="ARBA" id="ARBA00023329"/>
    </source>
</evidence>
<feature type="compositionally biased region" description="Gly residues" evidence="23">
    <location>
        <begin position="19"/>
        <end position="35"/>
    </location>
</feature>
<keyword evidence="18" id="KW-1015">Disulfide bond</keyword>
<evidence type="ECO:0000256" key="1">
    <source>
        <dbReference type="ARBA" id="ARBA00004003"/>
    </source>
</evidence>
<dbReference type="InterPro" id="IPR007273">
    <property type="entry name" value="SCAMP"/>
</dbReference>
<dbReference type="GO" id="GO:0015031">
    <property type="term" value="P:protein transport"/>
    <property type="evidence" value="ECO:0007669"/>
    <property type="project" value="InterPro"/>
</dbReference>
<dbReference type="GO" id="GO:0042803">
    <property type="term" value="F:protein homodimerization activity"/>
    <property type="evidence" value="ECO:0007669"/>
    <property type="project" value="UniProtKB-ARBA"/>
</dbReference>
<dbReference type="GO" id="GO:0032588">
    <property type="term" value="C:trans-Golgi network membrane"/>
    <property type="evidence" value="ECO:0007669"/>
    <property type="project" value="TreeGrafter"/>
</dbReference>
<protein>
    <recommendedName>
        <fullName evidence="21 22">Multifunctional fusion protein</fullName>
    </recommendedName>
    <domain>
        <recommendedName>
            <fullName evidence="21">Phosphoribulokinase</fullName>
            <ecNumber evidence="21">2.7.1.19</ecNumber>
        </recommendedName>
    </domain>
    <domain>
        <recommendedName>
            <fullName evidence="22">Secretory carrier-associated membrane protein</fullName>
            <shortName evidence="22">Secretory carrier membrane protein</shortName>
        </recommendedName>
    </domain>
</protein>
<dbReference type="EMBL" id="BQKI01000001">
    <property type="protein sequence ID" value="GJM86525.1"/>
    <property type="molecule type" value="Genomic_DNA"/>
</dbReference>
<evidence type="ECO:0000259" key="24">
    <source>
        <dbReference type="Pfam" id="PF00485"/>
    </source>
</evidence>
<feature type="transmembrane region" description="Helical" evidence="22">
    <location>
        <begin position="97"/>
        <end position="116"/>
    </location>
</feature>
<dbReference type="Gene3D" id="3.40.50.300">
    <property type="entry name" value="P-loop containing nucleotide triphosphate hydrolases"/>
    <property type="match status" value="1"/>
</dbReference>
<proteinExistence type="inferred from homology"/>
<evidence type="ECO:0000256" key="5">
    <source>
        <dbReference type="ARBA" id="ARBA00010482"/>
    </source>
</evidence>
<evidence type="ECO:0000256" key="17">
    <source>
        <dbReference type="ARBA" id="ARBA00023136"/>
    </source>
</evidence>
<evidence type="ECO:0000256" key="2">
    <source>
        <dbReference type="ARBA" id="ARBA00004229"/>
    </source>
</evidence>
<dbReference type="GO" id="GO:0009507">
    <property type="term" value="C:chloroplast"/>
    <property type="evidence" value="ECO:0007669"/>
    <property type="project" value="UniProtKB-SubCell"/>
</dbReference>
<sequence length="673" mass="74513">MHHDPNPFDEGTDENPFSNGGGGGVGGGRGGGGRSQFGFRPAEPVGFGGGRGDATVDIPLENMSDSKGKAKELSQWESDLRRREADIKRREESLRSGIVLCLFWNFIAVIVCWIRGGDSKLFFLATIYGMLGIPLSYLMWYRPLYRAMRTDSAFSFGWFFLCYLLHIGFCILAAIAPPIVFRGKSLTGILAAIDTFSDHAIVGIFYFVGFALFTLETLVSIWVLQSDIFYNQYAEVLGVSLLSSSLQVSPPRLEGRKRSFTENNAQKATMAICSAHTITSLHSPCTTFTNTGFGQKQVIFFTSNRKGGRRHGGARTCFQVSCSVDKPVVIGLAADSGCGKSTFMRRLTSVFGGAASPPKGGNPDSNTLISDTTTVICLDDYHSLDRNGRKEEGVTALDPRANNFDLMYEQVKAIKEGKAIEKPIYNHVTGFLDPPELIQPPKIFVIEGLHPMFDERVRDLLDFSIYLDISDDVKFAWKIQRDMAERGHSLESIKASIEARKPDFDAFIDPQKQYADAVIEVLPTQLIPDDNEGKVLRVKLIQKEGVKNFDPVYLFDEGSSISWVPCGRKLTCSYPGIKFAYGPDTYYGHEVSVVEMDGQFDRLDELIYVESHLSNLSTKFYGEVTQQMLKHADFPGSNNGTGLFQTIIGLKIRDLYEQIIGERAGTPAEAAKV</sequence>
<keyword evidence="9" id="KW-0934">Plastid</keyword>
<keyword evidence="22" id="KW-1003">Cell membrane</keyword>
<evidence type="ECO:0000256" key="14">
    <source>
        <dbReference type="ARBA" id="ARBA00022840"/>
    </source>
</evidence>
<dbReference type="GO" id="GO:0008974">
    <property type="term" value="F:phosphoribulokinase activity"/>
    <property type="evidence" value="ECO:0007669"/>
    <property type="project" value="UniProtKB-EC"/>
</dbReference>
<dbReference type="InterPro" id="IPR006082">
    <property type="entry name" value="PRK"/>
</dbReference>
<keyword evidence="14" id="KW-0067">ATP-binding</keyword>
<dbReference type="EC" id="2.7.1.19" evidence="21"/>
<accession>A0AAV5BLI9</accession>
<comment type="similarity">
    <text evidence="5 22">Belongs to the SCAMP family.</text>
</comment>
<dbReference type="PANTHER" id="PTHR10687">
    <property type="entry name" value="SECRETORY CARRIER-ASSOCIATED MEMBRANE PROTEIN SCAMP"/>
    <property type="match status" value="1"/>
</dbReference>
<comment type="pathway">
    <text evidence="3">Carbohydrate biosynthesis; Calvin cycle.</text>
</comment>
<evidence type="ECO:0000256" key="8">
    <source>
        <dbReference type="ARBA" id="ARBA00022567"/>
    </source>
</evidence>
<keyword evidence="8" id="KW-0113">Calvin cycle</keyword>
<keyword evidence="15" id="KW-0809">Transit peptide</keyword>
<dbReference type="InterPro" id="IPR027417">
    <property type="entry name" value="P-loop_NTPase"/>
</dbReference>
<organism evidence="25 26">
    <name type="scientific">Eleusine coracana subsp. coracana</name>
    <dbReference type="NCBI Taxonomy" id="191504"/>
    <lineage>
        <taxon>Eukaryota</taxon>
        <taxon>Viridiplantae</taxon>
        <taxon>Streptophyta</taxon>
        <taxon>Embryophyta</taxon>
        <taxon>Tracheophyta</taxon>
        <taxon>Spermatophyta</taxon>
        <taxon>Magnoliopsida</taxon>
        <taxon>Liliopsida</taxon>
        <taxon>Poales</taxon>
        <taxon>Poaceae</taxon>
        <taxon>PACMAD clade</taxon>
        <taxon>Chloridoideae</taxon>
        <taxon>Cynodonteae</taxon>
        <taxon>Eleusininae</taxon>
        <taxon>Eleusine</taxon>
    </lineage>
</organism>
<dbReference type="GO" id="GO:0005886">
    <property type="term" value="C:plasma membrane"/>
    <property type="evidence" value="ECO:0007669"/>
    <property type="project" value="UniProtKB-SubCell"/>
</dbReference>
<comment type="function">
    <text evidence="1 22">Probably involved in membrane trafficking.</text>
</comment>
<dbReference type="CDD" id="cd02026">
    <property type="entry name" value="PRK"/>
    <property type="match status" value="1"/>
</dbReference>
<name>A0AAV5BLI9_ELECO</name>
<keyword evidence="22" id="KW-0813">Transport</keyword>
<evidence type="ECO:0000313" key="26">
    <source>
        <dbReference type="Proteomes" id="UP001054889"/>
    </source>
</evidence>
<keyword evidence="16 22" id="KW-1133">Transmembrane helix</keyword>
<keyword evidence="19 22" id="KW-0968">Cytoplasmic vesicle</keyword>
<dbReference type="GO" id="GO:0030658">
    <property type="term" value="C:transport vesicle membrane"/>
    <property type="evidence" value="ECO:0007669"/>
    <property type="project" value="UniProtKB-SubCell"/>
</dbReference>
<dbReference type="GO" id="GO:0055038">
    <property type="term" value="C:recycling endosome membrane"/>
    <property type="evidence" value="ECO:0007669"/>
    <property type="project" value="TreeGrafter"/>
</dbReference>
<evidence type="ECO:0000256" key="3">
    <source>
        <dbReference type="ARBA" id="ARBA00005215"/>
    </source>
</evidence>
<keyword evidence="12" id="KW-0547">Nucleotide-binding</keyword>
<dbReference type="Proteomes" id="UP001054889">
    <property type="component" value="Unassembled WGS sequence"/>
</dbReference>
<evidence type="ECO:0000256" key="11">
    <source>
        <dbReference type="ARBA" id="ARBA00022692"/>
    </source>
</evidence>
<feature type="transmembrane region" description="Helical" evidence="22">
    <location>
        <begin position="122"/>
        <end position="141"/>
    </location>
</feature>
<dbReference type="InterPro" id="IPR006083">
    <property type="entry name" value="PRK/URK"/>
</dbReference>
<dbReference type="GO" id="GO:0019253">
    <property type="term" value="P:reductive pentose-phosphate cycle"/>
    <property type="evidence" value="ECO:0007669"/>
    <property type="project" value="UniProtKB-KW"/>
</dbReference>
<keyword evidence="6" id="KW-0150">Chloroplast</keyword>
<keyword evidence="26" id="KW-1185">Reference proteome</keyword>
<keyword evidence="10" id="KW-0808">Transferase</keyword>
<comment type="similarity">
    <text evidence="4 21">Belongs to the phosphoribulokinase family.</text>
</comment>
<evidence type="ECO:0000256" key="21">
    <source>
        <dbReference type="RuleBase" id="RU004082"/>
    </source>
</evidence>
<evidence type="ECO:0000256" key="13">
    <source>
        <dbReference type="ARBA" id="ARBA00022777"/>
    </source>
</evidence>
<dbReference type="SUPFAM" id="SSF52540">
    <property type="entry name" value="P-loop containing nucleoside triphosphate hydrolases"/>
    <property type="match status" value="1"/>
</dbReference>
<evidence type="ECO:0000256" key="10">
    <source>
        <dbReference type="ARBA" id="ARBA00022679"/>
    </source>
</evidence>
<comment type="catalytic activity">
    <reaction evidence="20 21">
        <text>D-ribulose 5-phosphate + ATP = D-ribulose 1,5-bisphosphate + ADP + H(+)</text>
        <dbReference type="Rhea" id="RHEA:19365"/>
        <dbReference type="ChEBI" id="CHEBI:15378"/>
        <dbReference type="ChEBI" id="CHEBI:30616"/>
        <dbReference type="ChEBI" id="CHEBI:57870"/>
        <dbReference type="ChEBI" id="CHEBI:58121"/>
        <dbReference type="ChEBI" id="CHEBI:456216"/>
        <dbReference type="EC" id="2.7.1.19"/>
    </reaction>
</comment>
<reference evidence="25" key="2">
    <citation type="submission" date="2021-12" db="EMBL/GenBank/DDBJ databases">
        <title>Resequencing data analysis of finger millet.</title>
        <authorList>
            <person name="Hatakeyama M."/>
            <person name="Aluri S."/>
            <person name="Balachadran M.T."/>
            <person name="Sivarajan S.R."/>
            <person name="Poveda L."/>
            <person name="Shimizu-Inatsugi R."/>
            <person name="Schlapbach R."/>
            <person name="Sreeman S.M."/>
            <person name="Shimizu K.K."/>
        </authorList>
    </citation>
    <scope>NUCLEOTIDE SEQUENCE</scope>
</reference>
<feature type="transmembrane region" description="Helical" evidence="22">
    <location>
        <begin position="200"/>
        <end position="224"/>
    </location>
</feature>
<dbReference type="PANTHER" id="PTHR10687:SF79">
    <property type="entry name" value="SECRETORY CARRIER-ASSOCIATED MEMBRANE PROTEIN 5"/>
    <property type="match status" value="1"/>
</dbReference>
<evidence type="ECO:0000256" key="15">
    <source>
        <dbReference type="ARBA" id="ARBA00022946"/>
    </source>
</evidence>
<evidence type="ECO:0000256" key="23">
    <source>
        <dbReference type="SAM" id="MobiDB-lite"/>
    </source>
</evidence>
<evidence type="ECO:0000256" key="6">
    <source>
        <dbReference type="ARBA" id="ARBA00022528"/>
    </source>
</evidence>
<keyword evidence="11 22" id="KW-0812">Transmembrane</keyword>
<evidence type="ECO:0000256" key="20">
    <source>
        <dbReference type="ARBA" id="ARBA00047663"/>
    </source>
</evidence>
<feature type="transmembrane region" description="Helical" evidence="22">
    <location>
        <begin position="153"/>
        <end position="180"/>
    </location>
</feature>
<dbReference type="PRINTS" id="PR00478">
    <property type="entry name" value="PHRIBLKINASE"/>
</dbReference>